<dbReference type="InterPro" id="IPR003786">
    <property type="entry name" value="FdhD"/>
</dbReference>
<dbReference type="Proteomes" id="UP001595952">
    <property type="component" value="Unassembled WGS sequence"/>
</dbReference>
<accession>A0ABV9I8L2</accession>
<evidence type="ECO:0000256" key="1">
    <source>
        <dbReference type="ARBA" id="ARBA00022490"/>
    </source>
</evidence>
<proteinExistence type="inferred from homology"/>
<keyword evidence="1 3" id="KW-0963">Cytoplasm</keyword>
<feature type="binding site" evidence="3">
    <location>
        <begin position="255"/>
        <end position="260"/>
    </location>
    <ligand>
        <name>Mo-bis(molybdopterin guanine dinucleotide)</name>
        <dbReference type="ChEBI" id="CHEBI:60539"/>
    </ligand>
</feature>
<dbReference type="SUPFAM" id="SSF53927">
    <property type="entry name" value="Cytidine deaminase-like"/>
    <property type="match status" value="1"/>
</dbReference>
<dbReference type="Gene3D" id="3.40.140.10">
    <property type="entry name" value="Cytidine Deaminase, domain 2"/>
    <property type="match status" value="1"/>
</dbReference>
<comment type="function">
    <text evidence="3">Required for formate dehydrogenase (FDH) activity. Acts as a sulfur carrier protein that transfers sulfur from IscS to the molybdenum cofactor prior to its insertion into FDH.</text>
</comment>
<dbReference type="RefSeq" id="WP_380061223.1">
    <property type="nucleotide sequence ID" value="NZ_JBHSEI010000005.1"/>
</dbReference>
<dbReference type="PANTHER" id="PTHR30592:SF1">
    <property type="entry name" value="SULFUR CARRIER PROTEIN FDHD"/>
    <property type="match status" value="1"/>
</dbReference>
<dbReference type="NCBIfam" id="TIGR00129">
    <property type="entry name" value="fdhD_narQ"/>
    <property type="match status" value="1"/>
</dbReference>
<gene>
    <name evidence="3 4" type="primary">fdhD</name>
    <name evidence="4" type="ORF">ACFO0D_07645</name>
</gene>
<dbReference type="InterPro" id="IPR016193">
    <property type="entry name" value="Cytidine_deaminase-like"/>
</dbReference>
<sequence>MPGQTRQDLLTFDGGTVTARADQLVTEEPLELRLVAQDQEHPVSVTMRTPGHDEELVLGLLRAEGVIKQASDVLSLEPWHEEGRTQANVMRLRLRSGLAALSALSRHTFTSSACGVCGVGSIERLALRAAPADWTAGPLSPELICDLPRRLREQQALFSATGALHGAGLFSSQGEALAVREDVGRHNAVDKLVGWALARDLLPLTDHVLVVSGRVGFEVAQKAAVAGLGVICAVSAPSSLAVDVADSFGITLVGFTRARRFNVYSRPERLALPGVPMPAVSSP</sequence>
<evidence type="ECO:0000256" key="3">
    <source>
        <dbReference type="HAMAP-Rule" id="MF_00187"/>
    </source>
</evidence>
<protein>
    <recommendedName>
        <fullName evidence="3">Sulfur carrier protein FdhD</fullName>
    </recommendedName>
</protein>
<comment type="subcellular location">
    <subcellularLocation>
        <location evidence="3">Cytoplasm</location>
    </subcellularLocation>
</comment>
<dbReference type="PANTHER" id="PTHR30592">
    <property type="entry name" value="FORMATE DEHYDROGENASE"/>
    <property type="match status" value="1"/>
</dbReference>
<reference evidence="5" key="1">
    <citation type="journal article" date="2019" name="Int. J. Syst. Evol. Microbiol.">
        <title>The Global Catalogue of Microorganisms (GCM) 10K type strain sequencing project: providing services to taxonomists for standard genome sequencing and annotation.</title>
        <authorList>
            <consortium name="The Broad Institute Genomics Platform"/>
            <consortium name="The Broad Institute Genome Sequencing Center for Infectious Disease"/>
            <person name="Wu L."/>
            <person name="Ma J."/>
        </authorList>
    </citation>
    <scope>NUCLEOTIDE SEQUENCE [LARGE SCALE GENOMIC DNA]</scope>
    <source>
        <strain evidence="5">CCUG 55995</strain>
    </source>
</reference>
<comment type="similarity">
    <text evidence="3">Belongs to the FdhD family.</text>
</comment>
<evidence type="ECO:0000256" key="2">
    <source>
        <dbReference type="ARBA" id="ARBA00023150"/>
    </source>
</evidence>
<dbReference type="NCBIfam" id="NF001943">
    <property type="entry name" value="PRK00724.1-2"/>
    <property type="match status" value="1"/>
</dbReference>
<comment type="caution">
    <text evidence="4">The sequence shown here is derived from an EMBL/GenBank/DDBJ whole genome shotgun (WGS) entry which is preliminary data.</text>
</comment>
<keyword evidence="2 3" id="KW-0501">Molybdenum cofactor biosynthesis</keyword>
<dbReference type="Pfam" id="PF02634">
    <property type="entry name" value="FdhD-NarQ"/>
    <property type="match status" value="1"/>
</dbReference>
<keyword evidence="5" id="KW-1185">Reference proteome</keyword>
<dbReference type="Gene3D" id="3.10.20.10">
    <property type="match status" value="1"/>
</dbReference>
<dbReference type="PIRSF" id="PIRSF015626">
    <property type="entry name" value="FdhD"/>
    <property type="match status" value="1"/>
</dbReference>
<organism evidence="4 5">
    <name type="scientific">Deinococcus hohokamensis</name>
    <dbReference type="NCBI Taxonomy" id="309883"/>
    <lineage>
        <taxon>Bacteria</taxon>
        <taxon>Thermotogati</taxon>
        <taxon>Deinococcota</taxon>
        <taxon>Deinococci</taxon>
        <taxon>Deinococcales</taxon>
        <taxon>Deinococcaceae</taxon>
        <taxon>Deinococcus</taxon>
    </lineage>
</organism>
<dbReference type="EMBL" id="JBHSEI010000005">
    <property type="protein sequence ID" value="MFC4638213.1"/>
    <property type="molecule type" value="Genomic_DNA"/>
</dbReference>
<feature type="active site" description="Cysteine persulfide intermediate" evidence="3">
    <location>
        <position position="114"/>
    </location>
</feature>
<evidence type="ECO:0000313" key="4">
    <source>
        <dbReference type="EMBL" id="MFC4638213.1"/>
    </source>
</evidence>
<name>A0ABV9I8L2_9DEIO</name>
<evidence type="ECO:0000313" key="5">
    <source>
        <dbReference type="Proteomes" id="UP001595952"/>
    </source>
</evidence>
<dbReference type="HAMAP" id="MF_00187">
    <property type="entry name" value="FdhD"/>
    <property type="match status" value="1"/>
</dbReference>